<dbReference type="InterPro" id="IPR019166">
    <property type="entry name" value="MIC26/MIC27"/>
</dbReference>
<comment type="function">
    <text evidence="1">Component of the MICOS complex, a large protein complex of the mitochondrial inner membrane that plays crucial roles in the maintenance of crista junctions, inner membrane architecture, and formation of contact sites to the outer membrane.</text>
</comment>
<evidence type="ECO:0000313" key="5">
    <source>
        <dbReference type="Proteomes" id="UP000267821"/>
    </source>
</evidence>
<dbReference type="PANTHER" id="PTHR28268:SF1">
    <property type="entry name" value="MICOS SUBUNIT MIC26"/>
    <property type="match status" value="1"/>
</dbReference>
<keyword evidence="1" id="KW-0472">Membrane</keyword>
<accession>A0A3N4M226</accession>
<dbReference type="GO" id="GO:0044284">
    <property type="term" value="C:mitochondrial crista junction"/>
    <property type="evidence" value="ECO:0007669"/>
    <property type="project" value="TreeGrafter"/>
</dbReference>
<dbReference type="Proteomes" id="UP000267821">
    <property type="component" value="Unassembled WGS sequence"/>
</dbReference>
<dbReference type="InParanoid" id="A0A3N4M226"/>
<keyword evidence="1" id="KW-0812">Transmembrane</keyword>
<evidence type="ECO:0000256" key="3">
    <source>
        <dbReference type="SAM" id="SignalP"/>
    </source>
</evidence>
<comment type="subunit">
    <text evidence="1">Component of the mitochondrial contact site and cristae organizing system (MICOS) complex.</text>
</comment>
<dbReference type="PANTHER" id="PTHR28268">
    <property type="entry name" value="MICOS SUBUNIT MIC26"/>
    <property type="match status" value="1"/>
</dbReference>
<dbReference type="InterPro" id="IPR033181">
    <property type="entry name" value="Mic26_fungi"/>
</dbReference>
<dbReference type="AlphaFoldDB" id="A0A3N4M226"/>
<feature type="transmembrane region" description="Helical" evidence="1">
    <location>
        <begin position="145"/>
        <end position="162"/>
    </location>
</feature>
<comment type="subcellular location">
    <subcellularLocation>
        <location evidence="1">Mitochondrion inner membrane</location>
    </subcellularLocation>
</comment>
<evidence type="ECO:0000256" key="2">
    <source>
        <dbReference type="SAM" id="MobiDB-lite"/>
    </source>
</evidence>
<sequence>MAFLLRRRQFLPIAASAAILMILKPQTVYAEELPISRKRSIYDDMPVQAPPAPSKPESVQPTPTDRLASQICTARLYINENYSHLQQSLNLSLNHYLHLEHSVTDTLASLKPPRESGEQVLPGLVYTAVAAMSGSILTRRRAWPIRILTPVVVATGAAWWFIPITMRNISGLAWEWEKKVPAVAEKHLEVRGKVEEGIMEVRNAVEVSRKKVDEGVREAREVVEGWVKKQ</sequence>
<name>A0A3N4M226_9PEZI</name>
<proteinExistence type="predicted"/>
<feature type="signal peptide" evidence="3">
    <location>
        <begin position="1"/>
        <end position="30"/>
    </location>
</feature>
<evidence type="ECO:0000313" key="4">
    <source>
        <dbReference type="EMBL" id="RPB29100.1"/>
    </source>
</evidence>
<keyword evidence="1" id="KW-0496">Mitochondrion</keyword>
<dbReference type="GO" id="GO:0042407">
    <property type="term" value="P:cristae formation"/>
    <property type="evidence" value="ECO:0007669"/>
    <property type="project" value="InterPro"/>
</dbReference>
<dbReference type="OrthoDB" id="2399148at2759"/>
<keyword evidence="1" id="KW-1133">Transmembrane helix</keyword>
<protein>
    <recommendedName>
        <fullName evidence="1">MICOS complex subunit</fullName>
    </recommendedName>
</protein>
<feature type="chain" id="PRO_5018273076" description="MICOS complex subunit" evidence="3">
    <location>
        <begin position="31"/>
        <end position="230"/>
    </location>
</feature>
<gene>
    <name evidence="4" type="ORF">L211DRAFT_832974</name>
</gene>
<keyword evidence="5" id="KW-1185">Reference proteome</keyword>
<organism evidence="4 5">
    <name type="scientific">Terfezia boudieri ATCC MYA-4762</name>
    <dbReference type="NCBI Taxonomy" id="1051890"/>
    <lineage>
        <taxon>Eukaryota</taxon>
        <taxon>Fungi</taxon>
        <taxon>Dikarya</taxon>
        <taxon>Ascomycota</taxon>
        <taxon>Pezizomycotina</taxon>
        <taxon>Pezizomycetes</taxon>
        <taxon>Pezizales</taxon>
        <taxon>Pezizaceae</taxon>
        <taxon>Terfezia</taxon>
    </lineage>
</organism>
<dbReference type="EMBL" id="ML121528">
    <property type="protein sequence ID" value="RPB29100.1"/>
    <property type="molecule type" value="Genomic_DNA"/>
</dbReference>
<feature type="region of interest" description="Disordered" evidence="2">
    <location>
        <begin position="44"/>
        <end position="64"/>
    </location>
</feature>
<keyword evidence="3" id="KW-0732">Signal</keyword>
<dbReference type="GO" id="GO:0061617">
    <property type="term" value="C:MICOS complex"/>
    <property type="evidence" value="ECO:0007669"/>
    <property type="project" value="UniProtKB-UniRule"/>
</dbReference>
<evidence type="ECO:0000256" key="1">
    <source>
        <dbReference type="RuleBase" id="RU363021"/>
    </source>
</evidence>
<keyword evidence="1" id="KW-0999">Mitochondrion inner membrane</keyword>
<dbReference type="STRING" id="1051890.A0A3N4M226"/>
<dbReference type="Pfam" id="PF09769">
    <property type="entry name" value="ApoO"/>
    <property type="match status" value="1"/>
</dbReference>
<reference evidence="4 5" key="1">
    <citation type="journal article" date="2018" name="Nat. Ecol. Evol.">
        <title>Pezizomycetes genomes reveal the molecular basis of ectomycorrhizal truffle lifestyle.</title>
        <authorList>
            <person name="Murat C."/>
            <person name="Payen T."/>
            <person name="Noel B."/>
            <person name="Kuo A."/>
            <person name="Morin E."/>
            <person name="Chen J."/>
            <person name="Kohler A."/>
            <person name="Krizsan K."/>
            <person name="Balestrini R."/>
            <person name="Da Silva C."/>
            <person name="Montanini B."/>
            <person name="Hainaut M."/>
            <person name="Levati E."/>
            <person name="Barry K.W."/>
            <person name="Belfiori B."/>
            <person name="Cichocki N."/>
            <person name="Clum A."/>
            <person name="Dockter R.B."/>
            <person name="Fauchery L."/>
            <person name="Guy J."/>
            <person name="Iotti M."/>
            <person name="Le Tacon F."/>
            <person name="Lindquist E.A."/>
            <person name="Lipzen A."/>
            <person name="Malagnac F."/>
            <person name="Mello A."/>
            <person name="Molinier V."/>
            <person name="Miyauchi S."/>
            <person name="Poulain J."/>
            <person name="Riccioni C."/>
            <person name="Rubini A."/>
            <person name="Sitrit Y."/>
            <person name="Splivallo R."/>
            <person name="Traeger S."/>
            <person name="Wang M."/>
            <person name="Zifcakova L."/>
            <person name="Wipf D."/>
            <person name="Zambonelli A."/>
            <person name="Paolocci F."/>
            <person name="Nowrousian M."/>
            <person name="Ottonello S."/>
            <person name="Baldrian P."/>
            <person name="Spatafora J.W."/>
            <person name="Henrissat B."/>
            <person name="Nagy L.G."/>
            <person name="Aury J.M."/>
            <person name="Wincker P."/>
            <person name="Grigoriev I.V."/>
            <person name="Bonfante P."/>
            <person name="Martin F.M."/>
        </authorList>
    </citation>
    <scope>NUCLEOTIDE SEQUENCE [LARGE SCALE GENOMIC DNA]</scope>
    <source>
        <strain evidence="4 5">ATCC MYA-4762</strain>
    </source>
</reference>